<evidence type="ECO:0000313" key="11">
    <source>
        <dbReference type="Proteomes" id="UP000317904"/>
    </source>
</evidence>
<protein>
    <submittedName>
        <fullName evidence="10">M13 family metallopeptidase</fullName>
    </submittedName>
</protein>
<dbReference type="Gene3D" id="3.40.390.10">
    <property type="entry name" value="Collagenase (Catalytic Domain)"/>
    <property type="match status" value="1"/>
</dbReference>
<name>A0A502M9H5_9MOLU</name>
<evidence type="ECO:0000256" key="6">
    <source>
        <dbReference type="ARBA" id="ARBA00022833"/>
    </source>
</evidence>
<gene>
    <name evidence="10" type="ORF">FJM01_00640</name>
</gene>
<evidence type="ECO:0000259" key="8">
    <source>
        <dbReference type="Pfam" id="PF01431"/>
    </source>
</evidence>
<dbReference type="InterPro" id="IPR024079">
    <property type="entry name" value="MetalloPept_cat_dom_sf"/>
</dbReference>
<evidence type="ECO:0000259" key="9">
    <source>
        <dbReference type="Pfam" id="PF05649"/>
    </source>
</evidence>
<comment type="caution">
    <text evidence="10">The sequence shown here is derived from an EMBL/GenBank/DDBJ whole genome shotgun (WGS) entry which is preliminary data.</text>
</comment>
<dbReference type="GO" id="GO:0016485">
    <property type="term" value="P:protein processing"/>
    <property type="evidence" value="ECO:0007669"/>
    <property type="project" value="TreeGrafter"/>
</dbReference>
<keyword evidence="5" id="KW-0378">Hydrolase</keyword>
<evidence type="ECO:0000256" key="5">
    <source>
        <dbReference type="ARBA" id="ARBA00022801"/>
    </source>
</evidence>
<dbReference type="Proteomes" id="UP000317904">
    <property type="component" value="Unassembled WGS sequence"/>
</dbReference>
<dbReference type="PRINTS" id="PR00786">
    <property type="entry name" value="NEPRILYSIN"/>
</dbReference>
<dbReference type="SUPFAM" id="SSF55486">
    <property type="entry name" value="Metalloproteases ('zincins'), catalytic domain"/>
    <property type="match status" value="1"/>
</dbReference>
<evidence type="ECO:0000256" key="4">
    <source>
        <dbReference type="ARBA" id="ARBA00022723"/>
    </source>
</evidence>
<reference evidence="10 11" key="1">
    <citation type="submission" date="2019-06" db="EMBL/GenBank/DDBJ databases">
        <title>A comparative genomics study of ostrich specific Mycoplasmas.</title>
        <authorList>
            <person name="Botes A."/>
            <person name="Nel T."/>
        </authorList>
    </citation>
    <scope>NUCLEOTIDE SEQUENCE [LARGE SCALE GENOMIC DNA]</scope>
    <source>
        <strain evidence="10 11">Ms01</strain>
    </source>
</reference>
<dbReference type="GO" id="GO:0046872">
    <property type="term" value="F:metal ion binding"/>
    <property type="evidence" value="ECO:0007669"/>
    <property type="project" value="UniProtKB-KW"/>
</dbReference>
<dbReference type="PANTHER" id="PTHR11733:SF167">
    <property type="entry name" value="FI17812P1-RELATED"/>
    <property type="match status" value="1"/>
</dbReference>
<dbReference type="RefSeq" id="WP_140700923.1">
    <property type="nucleotide sequence ID" value="NZ_VFSY01000017.1"/>
</dbReference>
<accession>A0A502M9H5</accession>
<dbReference type="InterPro" id="IPR008753">
    <property type="entry name" value="Peptidase_M13_N"/>
</dbReference>
<dbReference type="Gene3D" id="1.10.1380.10">
    <property type="entry name" value="Neutral endopeptidase , domain2"/>
    <property type="match status" value="1"/>
</dbReference>
<dbReference type="Pfam" id="PF05649">
    <property type="entry name" value="Peptidase_M13_N"/>
    <property type="match status" value="1"/>
</dbReference>
<dbReference type="InterPro" id="IPR042089">
    <property type="entry name" value="Peptidase_M13_dom_2"/>
</dbReference>
<dbReference type="PANTHER" id="PTHR11733">
    <property type="entry name" value="ZINC METALLOPROTEASE FAMILY M13 NEPRILYSIN-RELATED"/>
    <property type="match status" value="1"/>
</dbReference>
<evidence type="ECO:0000256" key="1">
    <source>
        <dbReference type="ARBA" id="ARBA00001947"/>
    </source>
</evidence>
<dbReference type="CDD" id="cd08662">
    <property type="entry name" value="M13"/>
    <property type="match status" value="1"/>
</dbReference>
<keyword evidence="7" id="KW-0482">Metalloprotease</keyword>
<evidence type="ECO:0000256" key="2">
    <source>
        <dbReference type="ARBA" id="ARBA00007357"/>
    </source>
</evidence>
<dbReference type="EMBL" id="VFSY01000017">
    <property type="protein sequence ID" value="TPI02479.1"/>
    <property type="molecule type" value="Genomic_DNA"/>
</dbReference>
<proteinExistence type="inferred from homology"/>
<dbReference type="AlphaFoldDB" id="A0A502M9H5"/>
<dbReference type="InterPro" id="IPR000718">
    <property type="entry name" value="Peptidase_M13"/>
</dbReference>
<comment type="similarity">
    <text evidence="2">Belongs to the peptidase M13 family.</text>
</comment>
<keyword evidence="3" id="KW-0645">Protease</keyword>
<sequence>MDKKLLKQDFFAAVNGKWIEKHKIPDNKNAIGSFEHIDETLTKLKSQLLNKWLTDTSDIENNKEMLEMVKFYKLVQDWETRKEAGLKPLSRILNWVESFKSWDDINKNYLELLYSDLQVPIIFSTEADFKNSDTYALFISDPKCILPEKNYYSDKDKKDKLFAVWSSMVSKLLKKLGKSAAEAKSLISKALKWDVSASKLLLSAEEYAVMTNIYNPVPFTEAIKEVTKFNLEKIIKEMINNKKIDEVVLVSKDLLKAYEELIVDENFENYKAMLYISTILTYAKVLDYKTIVTSEEFWKSITGVKKTKPKNKLAVRMTTDGVYKMVFGKYYGLTYFGPQNKVKVESMIKKMINIYQIRLEKNDWLGEETRKKAILKLSKMGVQIGYPEKINSYYSDLIVKEYDKENALFENYLEFNKIINKWYLDRFATKIDKELWSMSPAIVNAYFSPTQNKIVFPAGILQAPFYSEKQTSSQNYGGIGAVIAHEISHGFDNNGANFDENGNMVNWWTEEDKKQFEKRAQGMIELFDSEHVDAGKCNGKLTVSENIADAGGLSCALEAAKTEEDFSARKFYINFATIWRTKYRIETEKLLLETDVHAPAKLRTNVQIKNSDDFYKTFKVSKKDKMYLDPSKRVKIW</sequence>
<evidence type="ECO:0000256" key="3">
    <source>
        <dbReference type="ARBA" id="ARBA00022670"/>
    </source>
</evidence>
<keyword evidence="4" id="KW-0479">Metal-binding</keyword>
<feature type="domain" description="Peptidase M13 N-terminal" evidence="9">
    <location>
        <begin position="7"/>
        <end position="387"/>
    </location>
</feature>
<dbReference type="Pfam" id="PF01431">
    <property type="entry name" value="Peptidase_M13"/>
    <property type="match status" value="1"/>
</dbReference>
<feature type="domain" description="Peptidase M13 C-terminal" evidence="8">
    <location>
        <begin position="444"/>
        <end position="634"/>
    </location>
</feature>
<dbReference type="InterPro" id="IPR018497">
    <property type="entry name" value="Peptidase_M13_C"/>
</dbReference>
<evidence type="ECO:0000256" key="7">
    <source>
        <dbReference type="ARBA" id="ARBA00023049"/>
    </source>
</evidence>
<evidence type="ECO:0000313" key="10">
    <source>
        <dbReference type="EMBL" id="TPI02479.1"/>
    </source>
</evidence>
<dbReference type="PROSITE" id="PS51885">
    <property type="entry name" value="NEPRILYSIN"/>
    <property type="match status" value="1"/>
</dbReference>
<dbReference type="GO" id="GO:0004222">
    <property type="term" value="F:metalloendopeptidase activity"/>
    <property type="evidence" value="ECO:0007669"/>
    <property type="project" value="InterPro"/>
</dbReference>
<dbReference type="GO" id="GO:0005886">
    <property type="term" value="C:plasma membrane"/>
    <property type="evidence" value="ECO:0007669"/>
    <property type="project" value="TreeGrafter"/>
</dbReference>
<comment type="cofactor">
    <cofactor evidence="1">
        <name>Zn(2+)</name>
        <dbReference type="ChEBI" id="CHEBI:29105"/>
    </cofactor>
</comment>
<organism evidence="10 11">
    <name type="scientific">Mycoplasma struthionis</name>
    <dbReference type="NCBI Taxonomy" id="538220"/>
    <lineage>
        <taxon>Bacteria</taxon>
        <taxon>Bacillati</taxon>
        <taxon>Mycoplasmatota</taxon>
        <taxon>Mollicutes</taxon>
        <taxon>Mycoplasmataceae</taxon>
        <taxon>Mycoplasma</taxon>
    </lineage>
</organism>
<keyword evidence="6" id="KW-0862">Zinc</keyword>